<protein>
    <submittedName>
        <fullName evidence="1">Uncharacterized protein</fullName>
    </submittedName>
</protein>
<sequence>MNEGSDQPEVLPLLAKPWPTVDHRSAQAQLRDLGWLRFAQGDQAYAYRSPTGRLVARVSPFELGYDDFVELCRRCAGNPHLPRIDLASGLEGGGHLTVLEYLTPPSPSEANDFLRQWHHPETAGPDLRALRREVDLIDARGRDAHRGWVGIDLGERHVLRSADGNLKVLDLFGVDAVQQLIKDPHGFARSMPADRCRYLLDLPDLQLADHPADYLRRVREAYELAFPPR</sequence>
<evidence type="ECO:0000313" key="1">
    <source>
        <dbReference type="EMBL" id="NYE73481.1"/>
    </source>
</evidence>
<proteinExistence type="predicted"/>
<accession>A0A7Y9IAR7</accession>
<gene>
    <name evidence="1" type="ORF">BKA15_004810</name>
</gene>
<evidence type="ECO:0000313" key="2">
    <source>
        <dbReference type="Proteomes" id="UP000569914"/>
    </source>
</evidence>
<keyword evidence="2" id="KW-1185">Reference proteome</keyword>
<dbReference type="EMBL" id="JACCBU010000001">
    <property type="protein sequence ID" value="NYE73481.1"/>
    <property type="molecule type" value="Genomic_DNA"/>
</dbReference>
<dbReference type="RefSeq" id="WP_179755005.1">
    <property type="nucleotide sequence ID" value="NZ_JACCBU010000001.1"/>
</dbReference>
<dbReference type="Proteomes" id="UP000569914">
    <property type="component" value="Unassembled WGS sequence"/>
</dbReference>
<comment type="caution">
    <text evidence="1">The sequence shown here is derived from an EMBL/GenBank/DDBJ whole genome shotgun (WGS) entry which is preliminary data.</text>
</comment>
<reference evidence="1 2" key="1">
    <citation type="submission" date="2020-07" db="EMBL/GenBank/DDBJ databases">
        <title>Sequencing the genomes of 1000 actinobacteria strains.</title>
        <authorList>
            <person name="Klenk H.-P."/>
        </authorList>
    </citation>
    <scope>NUCLEOTIDE SEQUENCE [LARGE SCALE GENOMIC DNA]</scope>
    <source>
        <strain evidence="1 2">DSM 22083</strain>
    </source>
</reference>
<organism evidence="1 2">
    <name type="scientific">Microlunatus parietis</name>
    <dbReference type="NCBI Taxonomy" id="682979"/>
    <lineage>
        <taxon>Bacteria</taxon>
        <taxon>Bacillati</taxon>
        <taxon>Actinomycetota</taxon>
        <taxon>Actinomycetes</taxon>
        <taxon>Propionibacteriales</taxon>
        <taxon>Propionibacteriaceae</taxon>
        <taxon>Microlunatus</taxon>
    </lineage>
</organism>
<dbReference type="AlphaFoldDB" id="A0A7Y9IAR7"/>
<name>A0A7Y9IAR7_9ACTN</name>